<reference evidence="4" key="1">
    <citation type="submission" date="2016-10" db="EMBL/GenBank/DDBJ databases">
        <authorList>
            <person name="Varghese N."/>
            <person name="Submissions S."/>
        </authorList>
    </citation>
    <scope>NUCLEOTIDE SEQUENCE [LARGE SCALE GENOMIC DNA]</scope>
    <source>
        <strain evidence="4">CGMCC 1.10971</strain>
    </source>
</reference>
<evidence type="ECO:0000256" key="1">
    <source>
        <dbReference type="ARBA" id="ARBA00009199"/>
    </source>
</evidence>
<protein>
    <submittedName>
        <fullName evidence="3">Aspartyl-tRNA(Asn)/glutamyl-tRNA(Gln) amidotransferase subunit A</fullName>
    </submittedName>
</protein>
<dbReference type="PANTHER" id="PTHR11895:SF7">
    <property type="entry name" value="GLUTAMYL-TRNA(GLN) AMIDOTRANSFERASE SUBUNIT A, MITOCHONDRIAL"/>
    <property type="match status" value="1"/>
</dbReference>
<accession>A0A1I2V6X7</accession>
<dbReference type="OrthoDB" id="8872210at2"/>
<dbReference type="GO" id="GO:0016740">
    <property type="term" value="F:transferase activity"/>
    <property type="evidence" value="ECO:0007669"/>
    <property type="project" value="UniProtKB-KW"/>
</dbReference>
<dbReference type="PANTHER" id="PTHR11895">
    <property type="entry name" value="TRANSAMIDASE"/>
    <property type="match status" value="1"/>
</dbReference>
<dbReference type="RefSeq" id="WP_090729822.1">
    <property type="nucleotide sequence ID" value="NZ_FOOU01000015.1"/>
</dbReference>
<dbReference type="InterPro" id="IPR023631">
    <property type="entry name" value="Amidase_dom"/>
</dbReference>
<dbReference type="AlphaFoldDB" id="A0A1I2V6X7"/>
<evidence type="ECO:0000313" key="4">
    <source>
        <dbReference type="Proteomes" id="UP000198623"/>
    </source>
</evidence>
<dbReference type="SUPFAM" id="SSF75304">
    <property type="entry name" value="Amidase signature (AS) enzymes"/>
    <property type="match status" value="1"/>
</dbReference>
<dbReference type="Pfam" id="PF01425">
    <property type="entry name" value="Amidase"/>
    <property type="match status" value="1"/>
</dbReference>
<dbReference type="Gene3D" id="3.90.1300.10">
    <property type="entry name" value="Amidase signature (AS) domain"/>
    <property type="match status" value="1"/>
</dbReference>
<keyword evidence="4" id="KW-1185">Reference proteome</keyword>
<dbReference type="InterPro" id="IPR000120">
    <property type="entry name" value="Amidase"/>
</dbReference>
<feature type="domain" description="Amidase" evidence="2">
    <location>
        <begin position="30"/>
        <end position="444"/>
    </location>
</feature>
<sequence length="479" mass="51622">MIKAHKTNIADMTAVELCQLFKTKELSPVEATQASLQRIAKYNPSINAYCFVAEEDAIKAAKESEARWFKGEPLSKIDGVASSIKDLTLVAGWPHRSGSLTSSEDLANVDAPFSQKMRQAGAVILGKTTTPEFGWKGVTDSPLTGVTRNPWNTTLTSGGSSGGAAAAAALNMGVLHQASDAGGSIRIPASFCGVFGIKPTFGFIPQWPASAMTTLSHLGPISRTVQDSLLMMDVIAKPDLRDWYSTRIFNASWSDQKSLPLKGLKIAYSPTLGYVDVDAGVLKLVDCAVNALKEMGAEVDLIDPGFNDPIDTFSTLWFAGAAKVVSNFNEQQRGLLDPGFLQIGIEGSKIDIVDYMKAADQRAELGRTMQEFHSTYDILITPTLPRTAFNAGQNTETADQEHWTDWTPFSYPFNLTQQPALSISCGLLDGLPVGLQVVADRGDDLLAISIAKYIEDLIPVGFLDAPRHGTDDLTRAALD</sequence>
<evidence type="ECO:0000259" key="2">
    <source>
        <dbReference type="Pfam" id="PF01425"/>
    </source>
</evidence>
<gene>
    <name evidence="3" type="ORF">SAMN05216175_11550</name>
</gene>
<dbReference type="Proteomes" id="UP000198623">
    <property type="component" value="Unassembled WGS sequence"/>
</dbReference>
<dbReference type="EMBL" id="FOOU01000015">
    <property type="protein sequence ID" value="SFG83947.1"/>
    <property type="molecule type" value="Genomic_DNA"/>
</dbReference>
<name>A0A1I2V6X7_9GAMM</name>
<comment type="similarity">
    <text evidence="1">Belongs to the amidase family.</text>
</comment>
<evidence type="ECO:0000313" key="3">
    <source>
        <dbReference type="EMBL" id="SFG83947.1"/>
    </source>
</evidence>
<dbReference type="STRING" id="1045558.SAMN05216175_11550"/>
<dbReference type="InterPro" id="IPR036928">
    <property type="entry name" value="AS_sf"/>
</dbReference>
<proteinExistence type="inferred from homology"/>
<dbReference type="NCBIfam" id="NF004815">
    <property type="entry name" value="PRK06169.1"/>
    <property type="match status" value="1"/>
</dbReference>
<organism evidence="3 4">
    <name type="scientific">Neptunomonas qingdaonensis</name>
    <dbReference type="NCBI Taxonomy" id="1045558"/>
    <lineage>
        <taxon>Bacteria</taxon>
        <taxon>Pseudomonadati</taxon>
        <taxon>Pseudomonadota</taxon>
        <taxon>Gammaproteobacteria</taxon>
        <taxon>Oceanospirillales</taxon>
        <taxon>Oceanospirillaceae</taxon>
        <taxon>Neptunomonas</taxon>
    </lineage>
</organism>
<keyword evidence="3" id="KW-0808">Transferase</keyword>